<evidence type="ECO:0000313" key="2">
    <source>
        <dbReference type="Proteomes" id="UP000823399"/>
    </source>
</evidence>
<organism evidence="1 2">
    <name type="scientific">Suillus discolor</name>
    <dbReference type="NCBI Taxonomy" id="1912936"/>
    <lineage>
        <taxon>Eukaryota</taxon>
        <taxon>Fungi</taxon>
        <taxon>Dikarya</taxon>
        <taxon>Basidiomycota</taxon>
        <taxon>Agaricomycotina</taxon>
        <taxon>Agaricomycetes</taxon>
        <taxon>Agaricomycetidae</taxon>
        <taxon>Boletales</taxon>
        <taxon>Suillineae</taxon>
        <taxon>Suillaceae</taxon>
        <taxon>Suillus</taxon>
    </lineage>
</organism>
<accession>A0A9P7F0J1</accession>
<reference evidence="1" key="1">
    <citation type="journal article" date="2020" name="New Phytol.">
        <title>Comparative genomics reveals dynamic genome evolution in host specialist ectomycorrhizal fungi.</title>
        <authorList>
            <person name="Lofgren L.A."/>
            <person name="Nguyen N.H."/>
            <person name="Vilgalys R."/>
            <person name="Ruytinx J."/>
            <person name="Liao H.L."/>
            <person name="Branco S."/>
            <person name="Kuo A."/>
            <person name="LaButti K."/>
            <person name="Lipzen A."/>
            <person name="Andreopoulos W."/>
            <person name="Pangilinan J."/>
            <person name="Riley R."/>
            <person name="Hundley H."/>
            <person name="Na H."/>
            <person name="Barry K."/>
            <person name="Grigoriev I.V."/>
            <person name="Stajich J.E."/>
            <person name="Kennedy P.G."/>
        </authorList>
    </citation>
    <scope>NUCLEOTIDE SEQUENCE</scope>
    <source>
        <strain evidence="1">FC423</strain>
    </source>
</reference>
<dbReference type="AlphaFoldDB" id="A0A9P7F0J1"/>
<dbReference type="GeneID" id="64700406"/>
<dbReference type="RefSeq" id="XP_041289919.1">
    <property type="nucleotide sequence ID" value="XM_041438147.1"/>
</dbReference>
<keyword evidence="2" id="KW-1185">Reference proteome</keyword>
<comment type="caution">
    <text evidence="1">The sequence shown here is derived from an EMBL/GenBank/DDBJ whole genome shotgun (WGS) entry which is preliminary data.</text>
</comment>
<gene>
    <name evidence="1" type="ORF">F5147DRAFT_708729</name>
</gene>
<sequence length="215" mass="24140">MLYTTHGYRVNRRICSTSKVTPKPIPKTSITPHRWLANRSRMNFHSIIALIQSGASSMIVKATTETLTRTALRSSPSVQANLLTSTHSRLNDVALGSLSGGLLLSNFHAREILELLNHVPGLYIVLQSLSKPIDERQALTSIWIRSSAYSWISKPTCRIAIFPLKQLTVSSPLRKRHENRAQADSRSSILSEFILTCILKDTSLTIKLCMFHKLY</sequence>
<protein>
    <submittedName>
        <fullName evidence="1">Uncharacterized protein</fullName>
    </submittedName>
</protein>
<dbReference type="EMBL" id="JABBWM010000050">
    <property type="protein sequence ID" value="KAG2101592.1"/>
    <property type="molecule type" value="Genomic_DNA"/>
</dbReference>
<name>A0A9P7F0J1_9AGAM</name>
<proteinExistence type="predicted"/>
<dbReference type="Proteomes" id="UP000823399">
    <property type="component" value="Unassembled WGS sequence"/>
</dbReference>
<evidence type="ECO:0000313" key="1">
    <source>
        <dbReference type="EMBL" id="KAG2101592.1"/>
    </source>
</evidence>